<accession>A0ABR6GKZ7</accession>
<dbReference type="EMBL" id="JACHXO010000001">
    <property type="protein sequence ID" value="MBB3192780.1"/>
    <property type="molecule type" value="Genomic_DNA"/>
</dbReference>
<organism evidence="1 2">
    <name type="scientific">Roseateles terrae</name>
    <dbReference type="NCBI Taxonomy" id="431060"/>
    <lineage>
        <taxon>Bacteria</taxon>
        <taxon>Pseudomonadati</taxon>
        <taxon>Pseudomonadota</taxon>
        <taxon>Betaproteobacteria</taxon>
        <taxon>Burkholderiales</taxon>
        <taxon>Sphaerotilaceae</taxon>
        <taxon>Roseateles</taxon>
    </lineage>
</organism>
<reference evidence="1 2" key="1">
    <citation type="submission" date="2020-08" db="EMBL/GenBank/DDBJ databases">
        <title>Genomic Encyclopedia of Type Strains, Phase III (KMG-III): the genomes of soil and plant-associated and newly described type strains.</title>
        <authorList>
            <person name="Whitman W."/>
        </authorList>
    </citation>
    <scope>NUCLEOTIDE SEQUENCE [LARGE SCALE GENOMIC DNA]</scope>
    <source>
        <strain evidence="1 2">CECT 7247</strain>
    </source>
</reference>
<evidence type="ECO:0000313" key="1">
    <source>
        <dbReference type="EMBL" id="MBB3192780.1"/>
    </source>
</evidence>
<proteinExistence type="predicted"/>
<dbReference type="RefSeq" id="WP_184293933.1">
    <property type="nucleotide sequence ID" value="NZ_JACHXO010000001.1"/>
</dbReference>
<gene>
    <name evidence="1" type="ORF">FHS28_000145</name>
</gene>
<keyword evidence="2" id="KW-1185">Reference proteome</keyword>
<evidence type="ECO:0000313" key="2">
    <source>
        <dbReference type="Proteomes" id="UP000574369"/>
    </source>
</evidence>
<name>A0ABR6GKZ7_9BURK</name>
<sequence length="61" mass="6943">MNIATKKTTNRKPKREPTAVVLLDEARARVLSRQRTTLSELRKRLEGVLEDDISGVVVARR</sequence>
<protein>
    <submittedName>
        <fullName evidence="1">Uncharacterized protein</fullName>
    </submittedName>
</protein>
<dbReference type="Proteomes" id="UP000574369">
    <property type="component" value="Unassembled WGS sequence"/>
</dbReference>
<comment type="caution">
    <text evidence="1">The sequence shown here is derived from an EMBL/GenBank/DDBJ whole genome shotgun (WGS) entry which is preliminary data.</text>
</comment>